<dbReference type="eggNOG" id="ENOG502Z7TP">
    <property type="taxonomic scope" value="Bacteria"/>
</dbReference>
<dbReference type="Gene3D" id="2.60.40.2130">
    <property type="entry name" value="F-spondin domain"/>
    <property type="match status" value="3"/>
</dbReference>
<reference evidence="4" key="1">
    <citation type="submission" date="2011-07" db="EMBL/GenBank/DDBJ databases">
        <title>The complete genome of Cyclobacterium marinum DSM 745.</title>
        <authorList>
            <person name="Lucas S."/>
            <person name="Han J."/>
            <person name="Lapidus A."/>
            <person name="Bruce D."/>
            <person name="Goodwin L."/>
            <person name="Pitluck S."/>
            <person name="Peters L."/>
            <person name="Kyrpides N."/>
            <person name="Mavromatis K."/>
            <person name="Ivanova N."/>
            <person name="Ovchinnikova G."/>
            <person name="Chertkov O."/>
            <person name="Detter J.C."/>
            <person name="Tapia R."/>
            <person name="Han C."/>
            <person name="Land M."/>
            <person name="Hauser L."/>
            <person name="Markowitz V."/>
            <person name="Cheng J.-F."/>
            <person name="Hugenholtz P."/>
            <person name="Woyke T."/>
            <person name="Wu D."/>
            <person name="Tindall B."/>
            <person name="Schuetze A."/>
            <person name="Brambilla E."/>
            <person name="Klenk H.-P."/>
            <person name="Eisen J.A."/>
        </authorList>
    </citation>
    <scope>NUCLEOTIDE SEQUENCE [LARGE SCALE GENOMIC DNA]</scope>
    <source>
        <strain evidence="4">ATCC 25205 / DSM 745 / LMG 13164 / NCIMB 1802</strain>
    </source>
</reference>
<dbReference type="Pfam" id="PF06468">
    <property type="entry name" value="Spond_N"/>
    <property type="match status" value="1"/>
</dbReference>
<dbReference type="KEGG" id="cmr:Cycma_1191"/>
<evidence type="ECO:0000256" key="1">
    <source>
        <dbReference type="SAM" id="MobiDB-lite"/>
    </source>
</evidence>
<organism evidence="3 4">
    <name type="scientific">Cyclobacterium marinum (strain ATCC 25205 / DSM 745 / LMG 13164 / NCIMB 1802)</name>
    <name type="common">Flectobacillus marinus</name>
    <dbReference type="NCBI Taxonomy" id="880070"/>
    <lineage>
        <taxon>Bacteria</taxon>
        <taxon>Pseudomonadati</taxon>
        <taxon>Bacteroidota</taxon>
        <taxon>Cytophagia</taxon>
        <taxon>Cytophagales</taxon>
        <taxon>Cyclobacteriaceae</taxon>
        <taxon>Cyclobacterium</taxon>
    </lineage>
</organism>
<dbReference type="STRING" id="880070.Cycma_1191"/>
<evidence type="ECO:0000313" key="3">
    <source>
        <dbReference type="EMBL" id="AEL24963.1"/>
    </source>
</evidence>
<accession>G0IY59</accession>
<feature type="compositionally biased region" description="Polar residues" evidence="1">
    <location>
        <begin position="132"/>
        <end position="151"/>
    </location>
</feature>
<protein>
    <submittedName>
        <fullName evidence="3">Putative secreted protein</fullName>
    </submittedName>
</protein>
<dbReference type="EMBL" id="CP002955">
    <property type="protein sequence ID" value="AEL24963.1"/>
    <property type="molecule type" value="Genomic_DNA"/>
</dbReference>
<dbReference type="InterPro" id="IPR009465">
    <property type="entry name" value="Spondin_N"/>
</dbReference>
<dbReference type="OrthoDB" id="1013900at2"/>
<dbReference type="NCBIfam" id="NF038123">
    <property type="entry name" value="NF038123_dom"/>
    <property type="match status" value="2"/>
</dbReference>
<feature type="region of interest" description="Disordered" evidence="1">
    <location>
        <begin position="127"/>
        <end position="151"/>
    </location>
</feature>
<name>G0IY59_CYCMS</name>
<sequence>MKNVRLFSFSAIIASLVMLNGCDTKEDEMPETMSSEFTVTIENIFEAKDFFNTGTTGLITPGNSETFSFNAGIGHSLSFATMLVESNDLFYSPDENGIPLYDEDGNPVTGDVSTMISLWDAGTEINEAPGTGPNQPIRQSEMNTGPSENNPVNIVNDAFNYPSTQESIKVEIAHDGGTMFTISITNTSENTELPSPFAPGVWVIHNLDQMPIFSINEIAGIGLEPLAEDGDNSILNTEVMNNTGFFSPLAPGAFSIGTDNIIFMDGQSAGAALESLAEDGDASGFDNVFNTPIGMTSPGPLLPGSAYSFTFTAEKGDKLSFASMLVESNDWVIGTDKLELFSNGMAISGEITGDVYLYDAGTEEDEYAGAGNNQPLRQSEPNTGIDEEGIISMEANPSDNIPSITEMVRVTISPM</sequence>
<proteinExistence type="predicted"/>
<feature type="domain" description="Spondin" evidence="2">
    <location>
        <begin position="304"/>
        <end position="382"/>
    </location>
</feature>
<evidence type="ECO:0000259" key="2">
    <source>
        <dbReference type="Pfam" id="PF06468"/>
    </source>
</evidence>
<keyword evidence="4" id="KW-1185">Reference proteome</keyword>
<gene>
    <name evidence="3" type="ordered locus">Cycma_1191</name>
</gene>
<dbReference type="HOGENOM" id="CLU_046276_0_0_10"/>
<dbReference type="Proteomes" id="UP000001635">
    <property type="component" value="Chromosome"/>
</dbReference>
<dbReference type="RefSeq" id="WP_014019260.1">
    <property type="nucleotide sequence ID" value="NC_015914.1"/>
</dbReference>
<dbReference type="InterPro" id="IPR038678">
    <property type="entry name" value="Spondin_N_sf"/>
</dbReference>
<evidence type="ECO:0000313" key="4">
    <source>
        <dbReference type="Proteomes" id="UP000001635"/>
    </source>
</evidence>
<dbReference type="AlphaFoldDB" id="G0IY59"/>